<name>A0ABR3XAG1_9EURO</name>
<dbReference type="EMBL" id="JAVDPF010000023">
    <property type="protein sequence ID" value="KAL1872825.1"/>
    <property type="molecule type" value="Genomic_DNA"/>
</dbReference>
<evidence type="ECO:0000313" key="2">
    <source>
        <dbReference type="EMBL" id="KAL1872825.1"/>
    </source>
</evidence>
<evidence type="ECO:0008006" key="4">
    <source>
        <dbReference type="Google" id="ProtNLM"/>
    </source>
</evidence>
<sequence length="459" mass="51363">MASISINAPGTGLISNNFSSDNSGPARICITAETEDFDTETLRDWQNEGFDVVYVAYQDGGKEYISRLNGVKEGLGVGEQYSVIAYGDAASACLDHYRKPTSCSKLAALIAYYPTNIPDTRTRFPHGLRVLVHLAGDSVDVTTTPQALGLQGKRRRNTRRIYPGVGTGERLNIAYPTYTYEYSQPGFAEHDLEEYDRVSAEVAFTRTLDVLRKAFRKYPDLEKVWDDNQEYVYFTSKTNEAMDTFVTHKRPSVTFTPTLTGGIGAQHLRHFYENHFLQNKPPSMRMRLISRTIGADRVVDEIYTTFEHTQEMPWMLPGVPPTKKRVEIIMVSIVGFKAGKLYSEHIYWDQASVLVQIGLLDPKLLPEGVQGVKRLPVVGNEAARRIMLDNPSSSKDYHNKLITGESENDNEKPRLDKKPAKDKGKGKAIENGANGENGTSKIANGDSIEATHEEDHDEE</sequence>
<dbReference type="SUPFAM" id="SSF54427">
    <property type="entry name" value="NTF2-like"/>
    <property type="match status" value="1"/>
</dbReference>
<feature type="compositionally biased region" description="Basic and acidic residues" evidence="1">
    <location>
        <begin position="409"/>
        <end position="428"/>
    </location>
</feature>
<feature type="compositionally biased region" description="Basic and acidic residues" evidence="1">
    <location>
        <begin position="449"/>
        <end position="459"/>
    </location>
</feature>
<proteinExistence type="predicted"/>
<dbReference type="PANTHER" id="PTHR38436:SF3">
    <property type="entry name" value="CARBOXYMETHYLENEBUTENOLIDASE-RELATED"/>
    <property type="match status" value="1"/>
</dbReference>
<accession>A0ABR3XAG1</accession>
<evidence type="ECO:0000313" key="3">
    <source>
        <dbReference type="Proteomes" id="UP001583193"/>
    </source>
</evidence>
<feature type="region of interest" description="Disordered" evidence="1">
    <location>
        <begin position="389"/>
        <end position="459"/>
    </location>
</feature>
<reference evidence="2 3" key="1">
    <citation type="journal article" date="2024" name="IMA Fungus">
        <title>IMA Genome - F19 : A genome assembly and annotation guide to empower mycologists, including annotated draft genome sequences of Ceratocystis pirilliformis, Diaporthe australafricana, Fusarium ophioides, Paecilomyces lecythidis, and Sporothrix stenoceras.</title>
        <authorList>
            <person name="Aylward J."/>
            <person name="Wilson A.M."/>
            <person name="Visagie C.M."/>
            <person name="Spraker J."/>
            <person name="Barnes I."/>
            <person name="Buitendag C."/>
            <person name="Ceriani C."/>
            <person name="Del Mar Angel L."/>
            <person name="du Plessis D."/>
            <person name="Fuchs T."/>
            <person name="Gasser K."/>
            <person name="Kramer D."/>
            <person name="Li W."/>
            <person name="Munsamy K."/>
            <person name="Piso A."/>
            <person name="Price J.L."/>
            <person name="Sonnekus B."/>
            <person name="Thomas C."/>
            <person name="van der Nest A."/>
            <person name="van Dijk A."/>
            <person name="van Heerden A."/>
            <person name="van Vuuren N."/>
            <person name="Yilmaz N."/>
            <person name="Duong T.A."/>
            <person name="van der Merwe N.A."/>
            <person name="Wingfield M.J."/>
            <person name="Wingfield B.D."/>
        </authorList>
    </citation>
    <scope>NUCLEOTIDE SEQUENCE [LARGE SCALE GENOMIC DNA]</scope>
    <source>
        <strain evidence="2 3">CMW 18167</strain>
    </source>
</reference>
<dbReference type="PANTHER" id="PTHR38436">
    <property type="entry name" value="POLYKETIDE CYCLASE SNOAL-LIKE DOMAIN"/>
    <property type="match status" value="1"/>
</dbReference>
<dbReference type="InterPro" id="IPR009959">
    <property type="entry name" value="Cyclase_SnoaL-like"/>
</dbReference>
<dbReference type="Proteomes" id="UP001583193">
    <property type="component" value="Unassembled WGS sequence"/>
</dbReference>
<comment type="caution">
    <text evidence="2">The sequence shown here is derived from an EMBL/GenBank/DDBJ whole genome shotgun (WGS) entry which is preliminary data.</text>
</comment>
<dbReference type="Gene3D" id="3.10.450.50">
    <property type="match status" value="1"/>
</dbReference>
<evidence type="ECO:0000256" key="1">
    <source>
        <dbReference type="SAM" id="MobiDB-lite"/>
    </source>
</evidence>
<gene>
    <name evidence="2" type="ORF">Plec18167_006475</name>
</gene>
<keyword evidence="3" id="KW-1185">Reference proteome</keyword>
<dbReference type="InterPro" id="IPR032710">
    <property type="entry name" value="NTF2-like_dom_sf"/>
</dbReference>
<protein>
    <recommendedName>
        <fullName evidence="4">Dienelactone hydrolase</fullName>
    </recommendedName>
</protein>
<organism evidence="2 3">
    <name type="scientific">Paecilomyces lecythidis</name>
    <dbReference type="NCBI Taxonomy" id="3004212"/>
    <lineage>
        <taxon>Eukaryota</taxon>
        <taxon>Fungi</taxon>
        <taxon>Dikarya</taxon>
        <taxon>Ascomycota</taxon>
        <taxon>Pezizomycotina</taxon>
        <taxon>Eurotiomycetes</taxon>
        <taxon>Eurotiomycetidae</taxon>
        <taxon>Eurotiales</taxon>
        <taxon>Thermoascaceae</taxon>
        <taxon>Paecilomyces</taxon>
    </lineage>
</organism>